<gene>
    <name evidence="3" type="ORF">SAMN06297229_0522</name>
</gene>
<dbReference type="InterPro" id="IPR014538">
    <property type="entry name" value="UCP028063_topo_Znf"/>
</dbReference>
<feature type="domain" description="DUF2726" evidence="2">
    <location>
        <begin position="36"/>
        <end position="158"/>
    </location>
</feature>
<dbReference type="OrthoDB" id="5600508at2"/>
<dbReference type="Pfam" id="PF10881">
    <property type="entry name" value="DUF2726"/>
    <property type="match status" value="1"/>
</dbReference>
<organism evidence="3 4">
    <name type="scientific">Pseudidiomarina planktonica</name>
    <dbReference type="NCBI Taxonomy" id="1323738"/>
    <lineage>
        <taxon>Bacteria</taxon>
        <taxon>Pseudomonadati</taxon>
        <taxon>Pseudomonadota</taxon>
        <taxon>Gammaproteobacteria</taxon>
        <taxon>Alteromonadales</taxon>
        <taxon>Idiomarinaceae</taxon>
        <taxon>Pseudidiomarina</taxon>
    </lineage>
</organism>
<reference evidence="4" key="1">
    <citation type="submission" date="2017-04" db="EMBL/GenBank/DDBJ databases">
        <authorList>
            <person name="Varghese N."/>
            <person name="Submissions S."/>
        </authorList>
    </citation>
    <scope>NUCLEOTIDE SEQUENCE [LARGE SCALE GENOMIC DNA]</scope>
</reference>
<evidence type="ECO:0000256" key="1">
    <source>
        <dbReference type="SAM" id="MobiDB-lite"/>
    </source>
</evidence>
<keyword evidence="4" id="KW-1185">Reference proteome</keyword>
<dbReference type="EMBL" id="FXWH01000001">
    <property type="protein sequence ID" value="SMQ61152.1"/>
    <property type="molecule type" value="Genomic_DNA"/>
</dbReference>
<dbReference type="RefSeq" id="WP_086433695.1">
    <property type="nucleotide sequence ID" value="NZ_FXWH01000001.1"/>
</dbReference>
<feature type="region of interest" description="Disordered" evidence="1">
    <location>
        <begin position="167"/>
        <end position="193"/>
    </location>
</feature>
<dbReference type="PIRSF" id="PIRSF028063">
    <property type="entry name" value="UCP028063"/>
    <property type="match status" value="1"/>
</dbReference>
<dbReference type="InterPro" id="IPR024402">
    <property type="entry name" value="DUF2726"/>
</dbReference>
<dbReference type="Proteomes" id="UP000194450">
    <property type="component" value="Unassembled WGS sequence"/>
</dbReference>
<proteinExistence type="predicted"/>
<name>A0A1Y6EKR9_9GAMM</name>
<dbReference type="AlphaFoldDB" id="A0A1Y6EKR9"/>
<protein>
    <recommendedName>
        <fullName evidence="2">DUF2726 domain-containing protein</fullName>
    </recommendedName>
</protein>
<evidence type="ECO:0000259" key="2">
    <source>
        <dbReference type="Pfam" id="PF10881"/>
    </source>
</evidence>
<feature type="compositionally biased region" description="Basic and acidic residues" evidence="1">
    <location>
        <begin position="175"/>
        <end position="193"/>
    </location>
</feature>
<accession>A0A1Y6EKR9</accession>
<sequence length="193" mass="21510">MEILLILFVIALIGVAILASRISETYTPYPYQPRQKSLCSAVEAQFLTLLEKSVGDDYRIFTKVRLNDIVTVRKGVSRSASRSAQNKANQKVLDYVLCDRETMQVKAAIELEPANSAGEQGKRNWFLKNTLTAAGIPFLRFKAKPGYRVADMRDYINGKIMQAEHVRAAAPKARRPADSDRAEPAHTKEVVAA</sequence>
<evidence type="ECO:0000313" key="3">
    <source>
        <dbReference type="EMBL" id="SMQ61152.1"/>
    </source>
</evidence>
<evidence type="ECO:0000313" key="4">
    <source>
        <dbReference type="Proteomes" id="UP000194450"/>
    </source>
</evidence>